<dbReference type="EMBL" id="GG738879">
    <property type="protein sequence ID" value="EFC42461.1"/>
    <property type="molecule type" value="Genomic_DNA"/>
</dbReference>
<accession>D2VL21</accession>
<protein>
    <submittedName>
        <fullName evidence="1">Predicted protein</fullName>
    </submittedName>
</protein>
<name>D2VL21_NAEGR</name>
<dbReference type="Proteomes" id="UP000006671">
    <property type="component" value="Unassembled WGS sequence"/>
</dbReference>
<keyword evidence="2" id="KW-1185">Reference proteome</keyword>
<dbReference type="AlphaFoldDB" id="D2VL21"/>
<evidence type="ECO:0000313" key="2">
    <source>
        <dbReference type="Proteomes" id="UP000006671"/>
    </source>
</evidence>
<dbReference type="VEuPathDB" id="AmoebaDB:NAEGRDRAFT_69633"/>
<evidence type="ECO:0000313" key="1">
    <source>
        <dbReference type="EMBL" id="EFC42461.1"/>
    </source>
</evidence>
<organism evidence="2">
    <name type="scientific">Naegleria gruberi</name>
    <name type="common">Amoeba</name>
    <dbReference type="NCBI Taxonomy" id="5762"/>
    <lineage>
        <taxon>Eukaryota</taxon>
        <taxon>Discoba</taxon>
        <taxon>Heterolobosea</taxon>
        <taxon>Tetramitia</taxon>
        <taxon>Eutetramitia</taxon>
        <taxon>Vahlkampfiidae</taxon>
        <taxon>Naegleria</taxon>
    </lineage>
</organism>
<sequence length="169" mass="19828">MFKRYLCQLLFFSIAFLILFFHVYHQLGFDLYQHDVVLQRSKSSELVQRCVLGCINPKTHPNTKQSTIKIGDVLFHQGVVDTVGFPPNLPIVVVDYQLNRTNFVLEWKTVQKSDWLDMSERYSYSNVDGHLRIKVFESGYLTLLTNWLTPFDSFHYWRLNSCLGSNKVL</sequence>
<dbReference type="InParanoid" id="D2VL21"/>
<dbReference type="OrthoDB" id="10402223at2759"/>
<dbReference type="RefSeq" id="XP_002675205.1">
    <property type="nucleotide sequence ID" value="XM_002675159.1"/>
</dbReference>
<gene>
    <name evidence="1" type="ORF">NAEGRDRAFT_69633</name>
</gene>
<dbReference type="KEGG" id="ngr:NAEGRDRAFT_69633"/>
<proteinExistence type="predicted"/>
<dbReference type="GeneID" id="8851768"/>
<reference evidence="1 2" key="1">
    <citation type="journal article" date="2010" name="Cell">
        <title>The genome of Naegleria gruberi illuminates early eukaryotic versatility.</title>
        <authorList>
            <person name="Fritz-Laylin L.K."/>
            <person name="Prochnik S.E."/>
            <person name="Ginger M.L."/>
            <person name="Dacks J.B."/>
            <person name="Carpenter M.L."/>
            <person name="Field M.C."/>
            <person name="Kuo A."/>
            <person name="Paredez A."/>
            <person name="Chapman J."/>
            <person name="Pham J."/>
            <person name="Shu S."/>
            <person name="Neupane R."/>
            <person name="Cipriano M."/>
            <person name="Mancuso J."/>
            <person name="Tu H."/>
            <person name="Salamov A."/>
            <person name="Lindquist E."/>
            <person name="Shapiro H."/>
            <person name="Lucas S."/>
            <person name="Grigoriev I.V."/>
            <person name="Cande W.Z."/>
            <person name="Fulton C."/>
            <person name="Rokhsar D.S."/>
            <person name="Dawson S.C."/>
        </authorList>
    </citation>
    <scope>NUCLEOTIDE SEQUENCE [LARGE SCALE GENOMIC DNA]</scope>
    <source>
        <strain evidence="1 2">NEG-M</strain>
    </source>
</reference>